<gene>
    <name evidence="14" type="ORF">VB738_08235</name>
</gene>
<evidence type="ECO:0000259" key="12">
    <source>
        <dbReference type="Pfam" id="PF07885"/>
    </source>
</evidence>
<comment type="subcellular location">
    <subcellularLocation>
        <location evidence="1">Membrane</location>
        <topology evidence="1">Multi-pass membrane protein</topology>
    </subcellularLocation>
</comment>
<organism evidence="14 15">
    <name type="scientific">Cyanobium gracile UHCC 0139</name>
    <dbReference type="NCBI Taxonomy" id="3110308"/>
    <lineage>
        <taxon>Bacteria</taxon>
        <taxon>Bacillati</taxon>
        <taxon>Cyanobacteriota</taxon>
        <taxon>Cyanophyceae</taxon>
        <taxon>Synechococcales</taxon>
        <taxon>Prochlorococcaceae</taxon>
        <taxon>Cyanobium</taxon>
    </lineage>
</organism>
<dbReference type="SUPFAM" id="SSF81324">
    <property type="entry name" value="Voltage-gated potassium channels"/>
    <property type="match status" value="1"/>
</dbReference>
<comment type="caution">
    <text evidence="14">The sequence shown here is derived from an EMBL/GenBank/DDBJ whole genome shotgun (WGS) entry which is preliminary data.</text>
</comment>
<proteinExistence type="predicted"/>
<keyword evidence="15" id="KW-1185">Reference proteome</keyword>
<evidence type="ECO:0000313" key="14">
    <source>
        <dbReference type="EMBL" id="MEA5391250.1"/>
    </source>
</evidence>
<dbReference type="RefSeq" id="WP_323305292.1">
    <property type="nucleotide sequence ID" value="NZ_JAYGHX010000004.1"/>
</dbReference>
<dbReference type="InterPro" id="IPR041647">
    <property type="entry name" value="IRK_C"/>
</dbReference>
<evidence type="ECO:0000256" key="3">
    <source>
        <dbReference type="ARBA" id="ARBA00022538"/>
    </source>
</evidence>
<dbReference type="PANTHER" id="PTHR11767">
    <property type="entry name" value="INWARD RECTIFIER POTASSIUM CHANNEL"/>
    <property type="match status" value="1"/>
</dbReference>
<keyword evidence="4 11" id="KW-0812">Transmembrane</keyword>
<dbReference type="InterPro" id="IPR016449">
    <property type="entry name" value="K_chnl_inward-rec_Kir"/>
</dbReference>
<name>A0ABU5RU65_9CYAN</name>
<keyword evidence="10" id="KW-0407">Ion channel</keyword>
<dbReference type="InterPro" id="IPR014756">
    <property type="entry name" value="Ig_E-set"/>
</dbReference>
<keyword evidence="3" id="KW-0633">Potassium transport</keyword>
<dbReference type="EMBL" id="JAYGHX010000004">
    <property type="protein sequence ID" value="MEA5391250.1"/>
    <property type="molecule type" value="Genomic_DNA"/>
</dbReference>
<evidence type="ECO:0000256" key="2">
    <source>
        <dbReference type="ARBA" id="ARBA00022448"/>
    </source>
</evidence>
<keyword evidence="5" id="KW-0851">Voltage-gated channel</keyword>
<evidence type="ECO:0000256" key="1">
    <source>
        <dbReference type="ARBA" id="ARBA00004141"/>
    </source>
</evidence>
<dbReference type="SUPFAM" id="SSF81296">
    <property type="entry name" value="E set domains"/>
    <property type="match status" value="1"/>
</dbReference>
<evidence type="ECO:0000313" key="15">
    <source>
        <dbReference type="Proteomes" id="UP001304461"/>
    </source>
</evidence>
<keyword evidence="8" id="KW-0406">Ion transport</keyword>
<feature type="domain" description="Potassium channel" evidence="12">
    <location>
        <begin position="61"/>
        <end position="140"/>
    </location>
</feature>
<accession>A0ABU5RU65</accession>
<keyword evidence="2" id="KW-0813">Transport</keyword>
<dbReference type="PANTHER" id="PTHR11767:SF102">
    <property type="entry name" value="INWARDLY RECTIFYING POTASSIUM CHANNEL 1, ISOFORM F"/>
    <property type="match status" value="1"/>
</dbReference>
<evidence type="ECO:0000259" key="13">
    <source>
        <dbReference type="Pfam" id="PF17655"/>
    </source>
</evidence>
<evidence type="ECO:0000256" key="9">
    <source>
        <dbReference type="ARBA" id="ARBA00023136"/>
    </source>
</evidence>
<feature type="transmembrane region" description="Helical" evidence="11">
    <location>
        <begin position="50"/>
        <end position="72"/>
    </location>
</feature>
<evidence type="ECO:0000256" key="6">
    <source>
        <dbReference type="ARBA" id="ARBA00022958"/>
    </source>
</evidence>
<dbReference type="Proteomes" id="UP001304461">
    <property type="component" value="Unassembled WGS sequence"/>
</dbReference>
<evidence type="ECO:0000256" key="11">
    <source>
        <dbReference type="SAM" id="Phobius"/>
    </source>
</evidence>
<feature type="transmembrane region" description="Helical" evidence="11">
    <location>
        <begin position="114"/>
        <end position="138"/>
    </location>
</feature>
<evidence type="ECO:0000256" key="8">
    <source>
        <dbReference type="ARBA" id="ARBA00023065"/>
    </source>
</evidence>
<dbReference type="InterPro" id="IPR013518">
    <property type="entry name" value="K_chnl_inward-rec_Kir_cyto"/>
</dbReference>
<evidence type="ECO:0000256" key="4">
    <source>
        <dbReference type="ARBA" id="ARBA00022692"/>
    </source>
</evidence>
<keyword evidence="7 11" id="KW-1133">Transmembrane helix</keyword>
<sequence length="310" mass="34550">MAPAQRPDPPVPAAAPVPLLKHGGIFTAVNPADWIRHWRQPNHLMLAVPWPGFFGLITAGYLLLHLLFALLYRLDPHGIAGVAGETTSFSEAFFFSVQTLGSIGYGTFHPSSLFTHLLVTVESLLGLIVIALMTGMAFSRFSRSTARILFSDVATVHDYEGLPTLMFRLANERRKTILEARVQAYLAIDERTREGHRMRRLHPMALTRDRSPLFLLTWTLMHPIDVHSPLRGRTSADLRAGQAEIVMAFSGVDATLERPIYAHHHVPAPGVLFGQGFDDMMQEEEGQGQCFDFANFNRTHPSPWHGPDLS</sequence>
<dbReference type="Pfam" id="PF07885">
    <property type="entry name" value="Ion_trans_2"/>
    <property type="match status" value="1"/>
</dbReference>
<keyword evidence="9 11" id="KW-0472">Membrane</keyword>
<keyword evidence="6" id="KW-0630">Potassium</keyword>
<reference evidence="14 15" key="1">
    <citation type="submission" date="2023-12" db="EMBL/GenBank/DDBJ databases">
        <title>Baltic Sea Cyanobacteria.</title>
        <authorList>
            <person name="Delbaje E."/>
            <person name="Fewer D.P."/>
            <person name="Shishido T.K."/>
        </authorList>
    </citation>
    <scope>NUCLEOTIDE SEQUENCE [LARGE SCALE GENOMIC DNA]</scope>
    <source>
        <strain evidence="14 15">UHCC 0139</strain>
    </source>
</reference>
<evidence type="ECO:0000256" key="7">
    <source>
        <dbReference type="ARBA" id="ARBA00022989"/>
    </source>
</evidence>
<evidence type="ECO:0000256" key="5">
    <source>
        <dbReference type="ARBA" id="ARBA00022882"/>
    </source>
</evidence>
<dbReference type="Gene3D" id="1.10.287.70">
    <property type="match status" value="1"/>
</dbReference>
<feature type="domain" description="Inward rectifier potassium channel C-terminal" evidence="13">
    <location>
        <begin position="148"/>
        <end position="300"/>
    </location>
</feature>
<protein>
    <submittedName>
        <fullName evidence="14">Ion channel</fullName>
    </submittedName>
</protein>
<dbReference type="Pfam" id="PF17655">
    <property type="entry name" value="IRK_C"/>
    <property type="match status" value="1"/>
</dbReference>
<dbReference type="InterPro" id="IPR013099">
    <property type="entry name" value="K_chnl_dom"/>
</dbReference>
<evidence type="ECO:0000256" key="10">
    <source>
        <dbReference type="ARBA" id="ARBA00023303"/>
    </source>
</evidence>
<dbReference type="Gene3D" id="2.60.40.1400">
    <property type="entry name" value="G protein-activated inward rectifier potassium channel 1"/>
    <property type="match status" value="1"/>
</dbReference>